<accession>A0A1F5HAP0</accession>
<gene>
    <name evidence="1" type="ORF">A2196_00175</name>
</gene>
<evidence type="ECO:0000313" key="2">
    <source>
        <dbReference type="Proteomes" id="UP000176751"/>
    </source>
</evidence>
<evidence type="ECO:0000313" key="1">
    <source>
        <dbReference type="EMBL" id="OGE01115.1"/>
    </source>
</evidence>
<reference evidence="1 2" key="1">
    <citation type="journal article" date="2016" name="Nat. Commun.">
        <title>Thousands of microbial genomes shed light on interconnected biogeochemical processes in an aquifer system.</title>
        <authorList>
            <person name="Anantharaman K."/>
            <person name="Brown C.T."/>
            <person name="Hug L.A."/>
            <person name="Sharon I."/>
            <person name="Castelle C.J."/>
            <person name="Probst A.J."/>
            <person name="Thomas B.C."/>
            <person name="Singh A."/>
            <person name="Wilkins M.J."/>
            <person name="Karaoz U."/>
            <person name="Brodie E.L."/>
            <person name="Williams K.H."/>
            <person name="Hubbard S.S."/>
            <person name="Banfield J.F."/>
        </authorList>
    </citation>
    <scope>NUCLEOTIDE SEQUENCE [LARGE SCALE GENOMIC DNA]</scope>
</reference>
<name>A0A1F5HAP0_9BACT</name>
<dbReference type="Proteomes" id="UP000176751">
    <property type="component" value="Unassembled WGS sequence"/>
</dbReference>
<proteinExistence type="predicted"/>
<comment type="caution">
    <text evidence="1">The sequence shown here is derived from an EMBL/GenBank/DDBJ whole genome shotgun (WGS) entry which is preliminary data.</text>
</comment>
<sequence>MKSKLTKKQREKIMKQFGGRMPTKEEIFEKIKASQERMMQALAGAARTAPSDPETRKQLLGVIERAATLRKKIYKQVIKEKPPKVKENPNSTN</sequence>
<dbReference type="EMBL" id="MFCA01000029">
    <property type="protein sequence ID" value="OGE01115.1"/>
    <property type="molecule type" value="Genomic_DNA"/>
</dbReference>
<dbReference type="AlphaFoldDB" id="A0A1F5HAP0"/>
<protein>
    <submittedName>
        <fullName evidence="1">Uncharacterized protein</fullName>
    </submittedName>
</protein>
<organism evidence="1 2">
    <name type="scientific">Candidatus Curtissbacteria bacterium RIFOXYA1_FULL_41_14</name>
    <dbReference type="NCBI Taxonomy" id="1797737"/>
    <lineage>
        <taxon>Bacteria</taxon>
        <taxon>Candidatus Curtissiibacteriota</taxon>
    </lineage>
</organism>